<keyword evidence="1" id="KW-0805">Transcription regulation</keyword>
<evidence type="ECO:0000259" key="4">
    <source>
        <dbReference type="Pfam" id="PF07638"/>
    </source>
</evidence>
<evidence type="ECO:0000313" key="6">
    <source>
        <dbReference type="Proteomes" id="UP001596303"/>
    </source>
</evidence>
<protein>
    <submittedName>
        <fullName evidence="5">ECF-type sigma factor</fullName>
    </submittedName>
</protein>
<dbReference type="EMBL" id="JBHSSW010000012">
    <property type="protein sequence ID" value="MFC6198362.1"/>
    <property type="molecule type" value="Genomic_DNA"/>
</dbReference>
<dbReference type="InterPro" id="IPR011517">
    <property type="entry name" value="RNA_pol_sigma70_ECF-like"/>
</dbReference>
<sequence length="186" mass="21428">MDESSHPSAAYGEDQQKLAGMLFDNHYEELLRIARSKRRRSPQTISLMTIDVLHESYLKLRTQKQFVSDEHFMSSAALAIRHVITDYARARVRQAQNGASKANADTAERLFPEYAESPEQIIEISDLLQKLEIKHPRWLRILDARYFAGMSEEETAEVLGMSQRTVRRDLHDVRSWLAEQLGLSKA</sequence>
<dbReference type="InterPro" id="IPR039425">
    <property type="entry name" value="RNA_pol_sigma-70-like"/>
</dbReference>
<dbReference type="InterPro" id="IPR013324">
    <property type="entry name" value="RNA_pol_sigma_r3/r4-like"/>
</dbReference>
<dbReference type="PANTHER" id="PTHR43133">
    <property type="entry name" value="RNA POLYMERASE ECF-TYPE SIGMA FACTO"/>
    <property type="match status" value="1"/>
</dbReference>
<organism evidence="5 6">
    <name type="scientific">Ponticaulis profundi</name>
    <dbReference type="NCBI Taxonomy" id="2665222"/>
    <lineage>
        <taxon>Bacteria</taxon>
        <taxon>Pseudomonadati</taxon>
        <taxon>Pseudomonadota</taxon>
        <taxon>Alphaproteobacteria</taxon>
        <taxon>Hyphomonadales</taxon>
        <taxon>Hyphomonadaceae</taxon>
        <taxon>Ponticaulis</taxon>
    </lineage>
</organism>
<keyword evidence="2" id="KW-0731">Sigma factor</keyword>
<dbReference type="PANTHER" id="PTHR43133:SF39">
    <property type="entry name" value="SIMILAR TO RNA POLYMERASE SIGMA-E FACTOR"/>
    <property type="match status" value="1"/>
</dbReference>
<proteinExistence type="predicted"/>
<dbReference type="InterPro" id="IPR014284">
    <property type="entry name" value="RNA_pol_sigma-70_dom"/>
</dbReference>
<evidence type="ECO:0000313" key="5">
    <source>
        <dbReference type="EMBL" id="MFC6198362.1"/>
    </source>
</evidence>
<evidence type="ECO:0000256" key="3">
    <source>
        <dbReference type="ARBA" id="ARBA00023163"/>
    </source>
</evidence>
<dbReference type="Pfam" id="PF07638">
    <property type="entry name" value="Sigma70_ECF"/>
    <property type="match status" value="1"/>
</dbReference>
<dbReference type="RefSeq" id="WP_377378511.1">
    <property type="nucleotide sequence ID" value="NZ_JBHSSW010000012.1"/>
</dbReference>
<feature type="domain" description="RNA polymerase sigma-70 ECF-like HTH" evidence="4">
    <location>
        <begin position="17"/>
        <end position="181"/>
    </location>
</feature>
<keyword evidence="6" id="KW-1185">Reference proteome</keyword>
<dbReference type="SUPFAM" id="SSF88659">
    <property type="entry name" value="Sigma3 and sigma4 domains of RNA polymerase sigma factors"/>
    <property type="match status" value="1"/>
</dbReference>
<dbReference type="NCBIfam" id="TIGR02999">
    <property type="entry name" value="Sig-70_X6"/>
    <property type="match status" value="1"/>
</dbReference>
<keyword evidence="3" id="KW-0804">Transcription</keyword>
<dbReference type="Proteomes" id="UP001596303">
    <property type="component" value="Unassembled WGS sequence"/>
</dbReference>
<dbReference type="NCBIfam" id="TIGR02937">
    <property type="entry name" value="sigma70-ECF"/>
    <property type="match status" value="1"/>
</dbReference>
<accession>A0ABW1SA31</accession>
<dbReference type="Gene3D" id="1.10.10.10">
    <property type="entry name" value="Winged helix-like DNA-binding domain superfamily/Winged helix DNA-binding domain"/>
    <property type="match status" value="1"/>
</dbReference>
<evidence type="ECO:0000256" key="1">
    <source>
        <dbReference type="ARBA" id="ARBA00023015"/>
    </source>
</evidence>
<reference evidence="6" key="1">
    <citation type="journal article" date="2019" name="Int. J. Syst. Evol. Microbiol.">
        <title>The Global Catalogue of Microorganisms (GCM) 10K type strain sequencing project: providing services to taxonomists for standard genome sequencing and annotation.</title>
        <authorList>
            <consortium name="The Broad Institute Genomics Platform"/>
            <consortium name="The Broad Institute Genome Sequencing Center for Infectious Disease"/>
            <person name="Wu L."/>
            <person name="Ma J."/>
        </authorList>
    </citation>
    <scope>NUCLEOTIDE SEQUENCE [LARGE SCALE GENOMIC DNA]</scope>
    <source>
        <strain evidence="6">CGMCC-1.15741</strain>
    </source>
</reference>
<dbReference type="InterPro" id="IPR053812">
    <property type="entry name" value="HTH_Sigma70_ECF-like"/>
</dbReference>
<comment type="caution">
    <text evidence="5">The sequence shown here is derived from an EMBL/GenBank/DDBJ whole genome shotgun (WGS) entry which is preliminary data.</text>
</comment>
<name>A0ABW1SA31_9PROT</name>
<evidence type="ECO:0000256" key="2">
    <source>
        <dbReference type="ARBA" id="ARBA00023082"/>
    </source>
</evidence>
<dbReference type="InterPro" id="IPR036388">
    <property type="entry name" value="WH-like_DNA-bd_sf"/>
</dbReference>
<gene>
    <name evidence="5" type="ORF">ACFQDM_09740</name>
</gene>